<evidence type="ECO:0000313" key="1">
    <source>
        <dbReference type="Proteomes" id="UP000887540"/>
    </source>
</evidence>
<organism evidence="1 2">
    <name type="scientific">Acrobeloides nanus</name>
    <dbReference type="NCBI Taxonomy" id="290746"/>
    <lineage>
        <taxon>Eukaryota</taxon>
        <taxon>Metazoa</taxon>
        <taxon>Ecdysozoa</taxon>
        <taxon>Nematoda</taxon>
        <taxon>Chromadorea</taxon>
        <taxon>Rhabditida</taxon>
        <taxon>Tylenchina</taxon>
        <taxon>Cephalobomorpha</taxon>
        <taxon>Cephaloboidea</taxon>
        <taxon>Cephalobidae</taxon>
        <taxon>Acrobeloides</taxon>
    </lineage>
</organism>
<sequence length="160" mass="18500">MEQGNVIQNLINVAQNSLETTYFPQDYNAMLNGLSCVPDESILEKYIRYSLQGYYPTQLLDYVAQNDVLPNGSRLYNFMVNNLIDVVKSTNFERFVQNMVIGWSTDAQLSQLNSFDWQSLILNSEQANAWNNAISRVNQTRSWLNSYKKDISDWLNSNFS</sequence>
<dbReference type="Gene3D" id="1.25.50.20">
    <property type="match status" value="1"/>
</dbReference>
<keyword evidence="1" id="KW-1185">Reference proteome</keyword>
<proteinExistence type="predicted"/>
<protein>
    <submittedName>
        <fullName evidence="2">Aminopeptidase N</fullName>
    </submittedName>
</protein>
<dbReference type="WBParaSite" id="ACRNAN_scaffold684.g7034.t1">
    <property type="protein sequence ID" value="ACRNAN_scaffold684.g7034.t1"/>
    <property type="gene ID" value="ACRNAN_scaffold684.g7034"/>
</dbReference>
<dbReference type="Proteomes" id="UP000887540">
    <property type="component" value="Unplaced"/>
</dbReference>
<accession>A0A914ECI4</accession>
<evidence type="ECO:0000313" key="2">
    <source>
        <dbReference type="WBParaSite" id="ACRNAN_scaffold684.g7034.t1"/>
    </source>
</evidence>
<dbReference type="AlphaFoldDB" id="A0A914ECI4"/>
<name>A0A914ECI4_9BILA</name>
<reference evidence="2" key="1">
    <citation type="submission" date="2022-11" db="UniProtKB">
        <authorList>
            <consortium name="WormBaseParasite"/>
        </authorList>
    </citation>
    <scope>IDENTIFICATION</scope>
</reference>